<organism evidence="3 4">
    <name type="scientific">Frankia umida</name>
    <dbReference type="NCBI Taxonomy" id="573489"/>
    <lineage>
        <taxon>Bacteria</taxon>
        <taxon>Bacillati</taxon>
        <taxon>Actinomycetota</taxon>
        <taxon>Actinomycetes</taxon>
        <taxon>Frankiales</taxon>
        <taxon>Frankiaceae</taxon>
        <taxon>Frankia</taxon>
    </lineage>
</organism>
<feature type="transmembrane region" description="Helical" evidence="2">
    <location>
        <begin position="111"/>
        <end position="129"/>
    </location>
</feature>
<proteinExistence type="predicted"/>
<sequence length="870" mass="93385">MAGLAGTAGRWTRPAGGWLRTETVIVALVAVLAAVIAFSGTTPWPVALVGLAAILLIPGDLLLRGLGLAVFDGWLRLYLATCAGLLLATLLGLLLNTVLPVVGVAHPLAPSRVLPALVLLTVGMYCLVVRRTGWRLPELSELWALPAVQRLRRVRPGGVRGGAGRRGANASTVFRFAVPTALPVVAALGAISLDNGGPNGPTVLMLLATVLLFVFLAVRANGLSSSYCLYAVFCVGLAFELMTSLRGWYATGHDIQREYYVFQVTLGNWRWNIADFRDPYNACLSITVLPTMLKGLLDVPAASIFKIYYQFLFALMPVAACLLGRRLADNRVGVLAAAYFVAFPTFFSDMSMLNRQEIAFLFQGGMILLLVHRPGAARHRRALFLALGLGTVLSHYSTTFLMLGQFLLAWVFLVLWRRLGRRFGERACLDAGSGWRSTLAWARGRLAGPRGRPVAGTGGPASAAAGGGVEPATVRLSRIDHGAPTAAAVSGRGWRRVFSGWEDSRILTLSAVVLLAVLTVFWTGPATHTANNMTEVVRQAAQSLVHGGDSERSSDTRSSIVSGGAVDPQVQVDQFARYAYDNRLPNVTYFPRDVVDRYPLRYAEDEFTPPTTIGRALSSVGLDPQALNGALRGGSAVVLQLLVLLGVIALVLRWPIWMRVSREYAALCAASLIYLCVLVVVPSLSAEYGLLRAFQQSLIVLALPAVLGPMVATGFLRRGPRLVAAAALPVVFLISSTGLLAATTGSYIPQLHLANDGDYYESFYPHDADVSALKWMARQEALANGTPPPAPGSSAETLAVLGQFQLPAKNRAAPALVPVNGYIYLDYANLAKARAIGMLDSTAVRYRYPIAFLDSNKNLVYDAGEAAVYR</sequence>
<accession>A0ABT0JVX0</accession>
<feature type="transmembrane region" description="Helical" evidence="2">
    <location>
        <begin position="75"/>
        <end position="99"/>
    </location>
</feature>
<gene>
    <name evidence="3" type="ORF">MXD59_07830</name>
</gene>
<evidence type="ECO:0000256" key="2">
    <source>
        <dbReference type="SAM" id="Phobius"/>
    </source>
</evidence>
<feature type="transmembrane region" description="Helical" evidence="2">
    <location>
        <begin position="697"/>
        <end position="716"/>
    </location>
</feature>
<feature type="transmembrane region" description="Helical" evidence="2">
    <location>
        <begin position="227"/>
        <end position="249"/>
    </location>
</feature>
<evidence type="ECO:0000313" key="4">
    <source>
        <dbReference type="Proteomes" id="UP001201873"/>
    </source>
</evidence>
<feature type="transmembrane region" description="Helical" evidence="2">
    <location>
        <begin position="203"/>
        <end position="220"/>
    </location>
</feature>
<keyword evidence="2" id="KW-0812">Transmembrane</keyword>
<feature type="transmembrane region" description="Helical" evidence="2">
    <location>
        <begin position="307"/>
        <end position="324"/>
    </location>
</feature>
<feature type="transmembrane region" description="Helical" evidence="2">
    <location>
        <begin position="173"/>
        <end position="191"/>
    </location>
</feature>
<evidence type="ECO:0000313" key="3">
    <source>
        <dbReference type="EMBL" id="MCK9875681.1"/>
    </source>
</evidence>
<feature type="region of interest" description="Disordered" evidence="1">
    <location>
        <begin position="542"/>
        <end position="562"/>
    </location>
</feature>
<feature type="transmembrane region" description="Helical" evidence="2">
    <location>
        <begin position="44"/>
        <end position="63"/>
    </location>
</feature>
<keyword evidence="4" id="KW-1185">Reference proteome</keyword>
<keyword evidence="2" id="KW-1133">Transmembrane helix</keyword>
<dbReference type="EMBL" id="JALKFT010000006">
    <property type="protein sequence ID" value="MCK9875681.1"/>
    <property type="molecule type" value="Genomic_DNA"/>
</dbReference>
<keyword evidence="2" id="KW-0472">Membrane</keyword>
<evidence type="ECO:0000256" key="1">
    <source>
        <dbReference type="SAM" id="MobiDB-lite"/>
    </source>
</evidence>
<feature type="transmembrane region" description="Helical" evidence="2">
    <location>
        <begin position="506"/>
        <end position="524"/>
    </location>
</feature>
<feature type="transmembrane region" description="Helical" evidence="2">
    <location>
        <begin position="18"/>
        <end position="38"/>
    </location>
</feature>
<protein>
    <submittedName>
        <fullName evidence="3">DUF2206 domain-containing protein</fullName>
    </submittedName>
</protein>
<feature type="transmembrane region" description="Helical" evidence="2">
    <location>
        <begin position="396"/>
        <end position="416"/>
    </location>
</feature>
<dbReference type="Proteomes" id="UP001201873">
    <property type="component" value="Unassembled WGS sequence"/>
</dbReference>
<feature type="transmembrane region" description="Helical" evidence="2">
    <location>
        <begin position="664"/>
        <end position="685"/>
    </location>
</feature>
<name>A0ABT0JVX0_9ACTN</name>
<feature type="transmembrane region" description="Helical" evidence="2">
    <location>
        <begin position="630"/>
        <end position="652"/>
    </location>
</feature>
<feature type="transmembrane region" description="Helical" evidence="2">
    <location>
        <begin position="723"/>
        <end position="742"/>
    </location>
</feature>
<comment type="caution">
    <text evidence="3">The sequence shown here is derived from an EMBL/GenBank/DDBJ whole genome shotgun (WGS) entry which is preliminary data.</text>
</comment>
<reference evidence="3 4" key="1">
    <citation type="submission" date="2022-04" db="EMBL/GenBank/DDBJ databases">
        <title>Genome diversity in the genus Frankia.</title>
        <authorList>
            <person name="Carlos-Shanley C."/>
            <person name="Hahn D."/>
        </authorList>
    </citation>
    <scope>NUCLEOTIDE SEQUENCE [LARGE SCALE GENOMIC DNA]</scope>
    <source>
        <strain evidence="3 4">Ag45/Mut15</strain>
    </source>
</reference>